<evidence type="ECO:0000256" key="6">
    <source>
        <dbReference type="ARBA" id="ARBA00023316"/>
    </source>
</evidence>
<evidence type="ECO:0000256" key="5">
    <source>
        <dbReference type="ARBA" id="ARBA00022984"/>
    </source>
</evidence>
<keyword evidence="10" id="KW-1185">Reference proteome</keyword>
<dbReference type="OrthoDB" id="9809748at2"/>
<dbReference type="SUPFAM" id="SSF141523">
    <property type="entry name" value="L,D-transpeptidase catalytic domain-like"/>
    <property type="match status" value="1"/>
</dbReference>
<evidence type="ECO:0000256" key="7">
    <source>
        <dbReference type="PROSITE-ProRule" id="PRU01373"/>
    </source>
</evidence>
<evidence type="ECO:0000259" key="8">
    <source>
        <dbReference type="PROSITE" id="PS52029"/>
    </source>
</evidence>
<evidence type="ECO:0000256" key="1">
    <source>
        <dbReference type="ARBA" id="ARBA00004752"/>
    </source>
</evidence>
<accession>A0A443LAQ3</accession>
<evidence type="ECO:0000313" key="10">
    <source>
        <dbReference type="Proteomes" id="UP000286594"/>
    </source>
</evidence>
<dbReference type="GO" id="GO:0004180">
    <property type="term" value="F:carboxypeptidase activity"/>
    <property type="evidence" value="ECO:0007669"/>
    <property type="project" value="UniProtKB-ARBA"/>
</dbReference>
<keyword evidence="4 7" id="KW-0133">Cell shape</keyword>
<feature type="domain" description="L,D-TPase catalytic" evidence="8">
    <location>
        <begin position="45"/>
        <end position="181"/>
    </location>
</feature>
<gene>
    <name evidence="9" type="ORF">EOW65_14070</name>
</gene>
<comment type="pathway">
    <text evidence="1 7">Cell wall biogenesis; peptidoglycan biosynthesis.</text>
</comment>
<dbReference type="UniPathway" id="UPA00219"/>
<evidence type="ECO:0000256" key="3">
    <source>
        <dbReference type="ARBA" id="ARBA00022679"/>
    </source>
</evidence>
<dbReference type="RefSeq" id="WP_128150481.1">
    <property type="nucleotide sequence ID" value="NZ_SAVB01000020.1"/>
</dbReference>
<proteinExistence type="inferred from homology"/>
<sequence length="182" mass="19493">MRRALTIAVLAVLCLGGGTVGYTKVMARLGHGEAPPMAAAAVQADAIEVLKSAREMRLLREGRVLRSYHIALGGAPAGPKHQEGDERTPEGVYRIDWRNPNSVAHLSLHISYPDAEDRARARAAGVAPGGSIMIHGLPNGWGFLGALHRRLDWTDGCIGVTNAEMREIWALVPDGTPIRIAP</sequence>
<evidence type="ECO:0000313" key="9">
    <source>
        <dbReference type="EMBL" id="RWR46244.1"/>
    </source>
</evidence>
<evidence type="ECO:0000256" key="2">
    <source>
        <dbReference type="ARBA" id="ARBA00005992"/>
    </source>
</evidence>
<organism evidence="9 10">
    <name type="scientific">Paenirhodobacter ferrireducens</name>
    <dbReference type="NCBI Taxonomy" id="1215032"/>
    <lineage>
        <taxon>Bacteria</taxon>
        <taxon>Pseudomonadati</taxon>
        <taxon>Pseudomonadota</taxon>
        <taxon>Alphaproteobacteria</taxon>
        <taxon>Rhodobacterales</taxon>
        <taxon>Rhodobacter group</taxon>
        <taxon>Paenirhodobacter</taxon>
    </lineage>
</organism>
<feature type="active site" description="Proton donor/acceptor" evidence="7">
    <location>
        <position position="135"/>
    </location>
</feature>
<dbReference type="PANTHER" id="PTHR36699">
    <property type="entry name" value="LD-TRANSPEPTIDASE"/>
    <property type="match status" value="1"/>
</dbReference>
<keyword evidence="5 7" id="KW-0573">Peptidoglycan synthesis</keyword>
<dbReference type="PROSITE" id="PS52029">
    <property type="entry name" value="LD_TPASE"/>
    <property type="match status" value="1"/>
</dbReference>
<dbReference type="Pfam" id="PF03734">
    <property type="entry name" value="YkuD"/>
    <property type="match status" value="1"/>
</dbReference>
<dbReference type="CDD" id="cd16913">
    <property type="entry name" value="YkuD_like"/>
    <property type="match status" value="1"/>
</dbReference>
<dbReference type="InterPro" id="IPR038063">
    <property type="entry name" value="Transpep_catalytic_dom"/>
</dbReference>
<dbReference type="InterPro" id="IPR005490">
    <property type="entry name" value="LD_TPept_cat_dom"/>
</dbReference>
<keyword evidence="6 7" id="KW-0961">Cell wall biogenesis/degradation</keyword>
<evidence type="ECO:0000256" key="4">
    <source>
        <dbReference type="ARBA" id="ARBA00022960"/>
    </source>
</evidence>
<comment type="similarity">
    <text evidence="2">Belongs to the YkuD family.</text>
</comment>
<keyword evidence="3" id="KW-0808">Transferase</keyword>
<dbReference type="EMBL" id="SAVB01000020">
    <property type="protein sequence ID" value="RWR46244.1"/>
    <property type="molecule type" value="Genomic_DNA"/>
</dbReference>
<dbReference type="Proteomes" id="UP000286594">
    <property type="component" value="Unassembled WGS sequence"/>
</dbReference>
<comment type="caution">
    <text evidence="9">The sequence shown here is derived from an EMBL/GenBank/DDBJ whole genome shotgun (WGS) entry which is preliminary data.</text>
</comment>
<protein>
    <recommendedName>
        <fullName evidence="8">L,D-TPase catalytic domain-containing protein</fullName>
    </recommendedName>
</protein>
<name>A0A443LAQ3_9RHOB</name>
<dbReference type="PANTHER" id="PTHR36699:SF1">
    <property type="entry name" value="L,D-TRANSPEPTIDASE YAFK-RELATED"/>
    <property type="match status" value="1"/>
</dbReference>
<dbReference type="GO" id="GO:0016740">
    <property type="term" value="F:transferase activity"/>
    <property type="evidence" value="ECO:0007669"/>
    <property type="project" value="UniProtKB-KW"/>
</dbReference>
<dbReference type="GO" id="GO:0071555">
    <property type="term" value="P:cell wall organization"/>
    <property type="evidence" value="ECO:0007669"/>
    <property type="project" value="UniProtKB-UniRule"/>
</dbReference>
<dbReference type="AlphaFoldDB" id="A0A443LAQ3"/>
<reference evidence="9 10" key="1">
    <citation type="submission" date="2019-01" db="EMBL/GenBank/DDBJ databases">
        <title>Sinorhodobacter populi sp. nov. isolated from the symptomatic bark tissue of Populus euramericana canker.</title>
        <authorList>
            <person name="Xu G."/>
        </authorList>
    </citation>
    <scope>NUCLEOTIDE SEQUENCE [LARGE SCALE GENOMIC DNA]</scope>
    <source>
        <strain evidence="9 10">CCTCC AB2012026</strain>
    </source>
</reference>
<feature type="active site" description="Nucleophile" evidence="7">
    <location>
        <position position="157"/>
    </location>
</feature>
<dbReference type="GO" id="GO:0009252">
    <property type="term" value="P:peptidoglycan biosynthetic process"/>
    <property type="evidence" value="ECO:0007669"/>
    <property type="project" value="UniProtKB-UniPathway"/>
</dbReference>
<dbReference type="GO" id="GO:0008360">
    <property type="term" value="P:regulation of cell shape"/>
    <property type="evidence" value="ECO:0007669"/>
    <property type="project" value="UniProtKB-UniRule"/>
</dbReference>
<dbReference type="Gene3D" id="2.40.440.10">
    <property type="entry name" value="L,D-transpeptidase catalytic domain-like"/>
    <property type="match status" value="1"/>
</dbReference>